<accession>A0A4R5W5G4</accession>
<organism evidence="2 3">
    <name type="scientific">Sapientia aquatica</name>
    <dbReference type="NCBI Taxonomy" id="1549640"/>
    <lineage>
        <taxon>Bacteria</taxon>
        <taxon>Pseudomonadati</taxon>
        <taxon>Pseudomonadota</taxon>
        <taxon>Betaproteobacteria</taxon>
        <taxon>Burkholderiales</taxon>
        <taxon>Oxalobacteraceae</taxon>
        <taxon>Sapientia</taxon>
    </lineage>
</organism>
<dbReference type="OrthoDB" id="344729at2"/>
<name>A0A4R5W5G4_9BURK</name>
<dbReference type="AlphaFoldDB" id="A0A4R5W5G4"/>
<dbReference type="NCBIfam" id="NF041384">
    <property type="entry name" value="YHS_seleno_dom"/>
    <property type="match status" value="1"/>
</dbReference>
<keyword evidence="1" id="KW-0732">Signal</keyword>
<dbReference type="Proteomes" id="UP000294829">
    <property type="component" value="Unassembled WGS sequence"/>
</dbReference>
<dbReference type="RefSeq" id="WP_133324950.1">
    <property type="nucleotide sequence ID" value="NZ_SMYL01000001.1"/>
</dbReference>
<sequence>MHIIKKTFLSLATLFALLIAAPSFADTTTDNVVGAGGYDLTSYFSQEKPQRGNGHHTVELKGVTYLFATEENKKAFEANPEKFLPQYGGYCAYGVSVSKKFVADPEQFDIVDGKLYLNLDAKIRSIWLQSVPTRIADGDKNWTVIANRKPSEL</sequence>
<reference evidence="2 3" key="1">
    <citation type="submission" date="2019-03" db="EMBL/GenBank/DDBJ databases">
        <title>Sapientia aquatica gen. nov., sp. nov., isolated from a crater lake.</title>
        <authorList>
            <person name="Felfoldi T."/>
            <person name="Szabo A."/>
            <person name="Toth E."/>
            <person name="Schumann P."/>
            <person name="Keki Z."/>
            <person name="Marialigeti K."/>
            <person name="Mathe I."/>
        </authorList>
    </citation>
    <scope>NUCLEOTIDE SEQUENCE [LARGE SCALE GENOMIC DNA]</scope>
    <source>
        <strain evidence="2 3">SA-152</strain>
    </source>
</reference>
<dbReference type="EMBL" id="SMYL01000001">
    <property type="protein sequence ID" value="TDK68361.1"/>
    <property type="molecule type" value="Genomic_DNA"/>
</dbReference>
<evidence type="ECO:0000256" key="1">
    <source>
        <dbReference type="SAM" id="SignalP"/>
    </source>
</evidence>
<feature type="chain" id="PRO_5020756783" evidence="1">
    <location>
        <begin position="26"/>
        <end position="153"/>
    </location>
</feature>
<evidence type="ECO:0000313" key="3">
    <source>
        <dbReference type="Proteomes" id="UP000294829"/>
    </source>
</evidence>
<comment type="caution">
    <text evidence="2">The sequence shown here is derived from an EMBL/GenBank/DDBJ whole genome shotgun (WGS) entry which is preliminary data.</text>
</comment>
<gene>
    <name evidence="2" type="ORF">E2I14_02125</name>
</gene>
<protein>
    <submittedName>
        <fullName evidence="2">YHS domain-containing protein</fullName>
    </submittedName>
</protein>
<evidence type="ECO:0000313" key="2">
    <source>
        <dbReference type="EMBL" id="TDK68361.1"/>
    </source>
</evidence>
<proteinExistence type="predicted"/>
<keyword evidence="3" id="KW-1185">Reference proteome</keyword>
<feature type="signal peptide" evidence="1">
    <location>
        <begin position="1"/>
        <end position="25"/>
    </location>
</feature>